<evidence type="ECO:0000313" key="2">
    <source>
        <dbReference type="EMBL" id="KAH7359161.1"/>
    </source>
</evidence>
<dbReference type="Proteomes" id="UP000813385">
    <property type="component" value="Unassembled WGS sequence"/>
</dbReference>
<accession>A0A8K0TFD2</accession>
<dbReference type="EMBL" id="JAGPXD010000004">
    <property type="protein sequence ID" value="KAH7359161.1"/>
    <property type="molecule type" value="Genomic_DNA"/>
</dbReference>
<proteinExistence type="predicted"/>
<evidence type="ECO:0000256" key="1">
    <source>
        <dbReference type="SAM" id="MobiDB-lite"/>
    </source>
</evidence>
<dbReference type="AlphaFoldDB" id="A0A8K0TFD2"/>
<keyword evidence="3" id="KW-1185">Reference proteome</keyword>
<gene>
    <name evidence="2" type="ORF">B0T11DRAFT_112790</name>
</gene>
<evidence type="ECO:0000313" key="3">
    <source>
        <dbReference type="Proteomes" id="UP000813385"/>
    </source>
</evidence>
<feature type="compositionally biased region" description="Basic and acidic residues" evidence="1">
    <location>
        <begin position="211"/>
        <end position="220"/>
    </location>
</feature>
<organism evidence="2 3">
    <name type="scientific">Plectosphaerella cucumerina</name>
    <dbReference type="NCBI Taxonomy" id="40658"/>
    <lineage>
        <taxon>Eukaryota</taxon>
        <taxon>Fungi</taxon>
        <taxon>Dikarya</taxon>
        <taxon>Ascomycota</taxon>
        <taxon>Pezizomycotina</taxon>
        <taxon>Sordariomycetes</taxon>
        <taxon>Hypocreomycetidae</taxon>
        <taxon>Glomerellales</taxon>
        <taxon>Plectosphaerellaceae</taxon>
        <taxon>Plectosphaerella</taxon>
    </lineage>
</organism>
<protein>
    <submittedName>
        <fullName evidence="2">Uncharacterized protein</fullName>
    </submittedName>
</protein>
<feature type="region of interest" description="Disordered" evidence="1">
    <location>
        <begin position="183"/>
        <end position="245"/>
    </location>
</feature>
<name>A0A8K0TFD2_9PEZI</name>
<comment type="caution">
    <text evidence="2">The sequence shown here is derived from an EMBL/GenBank/DDBJ whole genome shotgun (WGS) entry which is preliminary data.</text>
</comment>
<reference evidence="2" key="1">
    <citation type="journal article" date="2021" name="Nat. Commun.">
        <title>Genetic determinants of endophytism in the Arabidopsis root mycobiome.</title>
        <authorList>
            <person name="Mesny F."/>
            <person name="Miyauchi S."/>
            <person name="Thiergart T."/>
            <person name="Pickel B."/>
            <person name="Atanasova L."/>
            <person name="Karlsson M."/>
            <person name="Huettel B."/>
            <person name="Barry K.W."/>
            <person name="Haridas S."/>
            <person name="Chen C."/>
            <person name="Bauer D."/>
            <person name="Andreopoulos W."/>
            <person name="Pangilinan J."/>
            <person name="LaButti K."/>
            <person name="Riley R."/>
            <person name="Lipzen A."/>
            <person name="Clum A."/>
            <person name="Drula E."/>
            <person name="Henrissat B."/>
            <person name="Kohler A."/>
            <person name="Grigoriev I.V."/>
            <person name="Martin F.M."/>
            <person name="Hacquard S."/>
        </authorList>
    </citation>
    <scope>NUCLEOTIDE SEQUENCE</scope>
    <source>
        <strain evidence="2">MPI-CAGE-AT-0016</strain>
    </source>
</reference>
<sequence>MRCPAVRGSSCRRQTRLASRVRPWSLLVLVRAGALYNLNLNLNLIFLCSVAQGVPGPCRCPSGWGTGRTRETTVLCPGAASGDMAEQLHGRALHGRGLVRACKHAGIMLLSLVFRPWAHVGLTCALCGMRRQHACLAPEHDSSQTASPFLDVHRRPTVSLSLRLSPARLRALASLVRSARSSPAREASLAPTLQPAKSSEQLKPPMSTELRASDVGRRDGFGANPRRGRGGSALSATHQPDMQTPPRELASIVNTIFCSGLPFGQWRRLGSVDLREPQAPC</sequence>